<evidence type="ECO:0000313" key="9">
    <source>
        <dbReference type="Proteomes" id="UP000662373"/>
    </source>
</evidence>
<evidence type="ECO:0000256" key="5">
    <source>
        <dbReference type="ARBA" id="ARBA00023237"/>
    </source>
</evidence>
<gene>
    <name evidence="8" type="ORF">JEM65_08760</name>
</gene>
<dbReference type="SUPFAM" id="SSF48452">
    <property type="entry name" value="TPR-like"/>
    <property type="match status" value="1"/>
</dbReference>
<comment type="subcellular location">
    <subcellularLocation>
        <location evidence="1">Cell outer membrane</location>
    </subcellularLocation>
</comment>
<dbReference type="GO" id="GO:0009279">
    <property type="term" value="C:cell outer membrane"/>
    <property type="evidence" value="ECO:0007669"/>
    <property type="project" value="UniProtKB-SubCell"/>
</dbReference>
<organism evidence="8 9">
    <name type="scientific">Gelidibacter salicanalis</name>
    <dbReference type="NCBI Taxonomy" id="291193"/>
    <lineage>
        <taxon>Bacteria</taxon>
        <taxon>Pseudomonadati</taxon>
        <taxon>Bacteroidota</taxon>
        <taxon>Flavobacteriia</taxon>
        <taxon>Flavobacteriales</taxon>
        <taxon>Flavobacteriaceae</taxon>
        <taxon>Gelidibacter</taxon>
    </lineage>
</organism>
<proteinExistence type="inferred from homology"/>
<dbReference type="EMBL" id="JAEHJZ010000018">
    <property type="protein sequence ID" value="MBJ7880736.1"/>
    <property type="molecule type" value="Genomic_DNA"/>
</dbReference>
<keyword evidence="3" id="KW-0732">Signal</keyword>
<evidence type="ECO:0000259" key="6">
    <source>
        <dbReference type="Pfam" id="PF07980"/>
    </source>
</evidence>
<feature type="domain" description="RagB/SusD" evidence="6">
    <location>
        <begin position="329"/>
        <end position="467"/>
    </location>
</feature>
<comment type="similarity">
    <text evidence="2">Belongs to the SusD family.</text>
</comment>
<dbReference type="RefSeq" id="WP_199598600.1">
    <property type="nucleotide sequence ID" value="NZ_JAEHJZ010000018.1"/>
</dbReference>
<evidence type="ECO:0000256" key="3">
    <source>
        <dbReference type="ARBA" id="ARBA00022729"/>
    </source>
</evidence>
<feature type="domain" description="SusD-like N-terminal" evidence="7">
    <location>
        <begin position="83"/>
        <end position="227"/>
    </location>
</feature>
<dbReference type="InterPro" id="IPR011990">
    <property type="entry name" value="TPR-like_helical_dom_sf"/>
</dbReference>
<dbReference type="Proteomes" id="UP000662373">
    <property type="component" value="Unassembled WGS sequence"/>
</dbReference>
<evidence type="ECO:0000259" key="7">
    <source>
        <dbReference type="Pfam" id="PF14322"/>
    </source>
</evidence>
<dbReference type="Pfam" id="PF14322">
    <property type="entry name" value="SusD-like_3"/>
    <property type="match status" value="1"/>
</dbReference>
<sequence length="467" mass="53434">MKINNSIFGTIILLLLSINFSCEDQVSIDAPTDKLVRTEVFRNDRTAISAMNGIYNELYQADFSGGSRSSVTVLAGLSSDNVQYFNSVNLNMMEFPDHEILPTNPGNLELWSSAYNIIYLCNSFIEGLINSTSIDLELKQQLEGEARFIRAFTYFYLINLYDKVPLILNTDYKVNALKLQVEKEEIYTQIEDDLKFSSETLNTSYRNSERTSANKYVAKAFQARVYLFLGDWQASEKLSTEVIDETASYEILDSLDDVFLANSREAIWQISPIGGGGIASNTNDGSMFVIDPFFSFFSTLKLDESLVAEFSENDLRRKKWIGYNASLKAYFSHKYKISASSKFPIQEYSMVLRLAEQYLIRAEARLKMGKTQEAVADLDVIRKRANLSLLTEINPTISGEALLREIYTQRRVELFTEWGHRWFDLKRSGHIDTTFNNSPTWEITDRFYPIPSEEISKNPNLIQNDGY</sequence>
<dbReference type="Gene3D" id="1.25.40.390">
    <property type="match status" value="1"/>
</dbReference>
<evidence type="ECO:0000256" key="2">
    <source>
        <dbReference type="ARBA" id="ARBA00006275"/>
    </source>
</evidence>
<dbReference type="CDD" id="cd08977">
    <property type="entry name" value="SusD"/>
    <property type="match status" value="1"/>
</dbReference>
<reference evidence="8 9" key="1">
    <citation type="submission" date="2020-09" db="EMBL/GenBank/DDBJ databases">
        <title>Draft genome of Gelidibacter salicanalis PAMC21136.</title>
        <authorList>
            <person name="Park H."/>
        </authorList>
    </citation>
    <scope>NUCLEOTIDE SEQUENCE [LARGE SCALE GENOMIC DNA]</scope>
    <source>
        <strain evidence="8 9">PAMC21136</strain>
    </source>
</reference>
<keyword evidence="9" id="KW-1185">Reference proteome</keyword>
<dbReference type="InterPro" id="IPR033985">
    <property type="entry name" value="SusD-like_N"/>
</dbReference>
<evidence type="ECO:0000313" key="8">
    <source>
        <dbReference type="EMBL" id="MBJ7880736.1"/>
    </source>
</evidence>
<evidence type="ECO:0000256" key="1">
    <source>
        <dbReference type="ARBA" id="ARBA00004442"/>
    </source>
</evidence>
<dbReference type="AlphaFoldDB" id="A0A934KSU2"/>
<keyword evidence="4" id="KW-0472">Membrane</keyword>
<name>A0A934KSU2_9FLAO</name>
<dbReference type="InterPro" id="IPR012944">
    <property type="entry name" value="SusD_RagB_dom"/>
</dbReference>
<accession>A0A934KSU2</accession>
<protein>
    <submittedName>
        <fullName evidence="8">RagB/SusD family nutrient uptake outer membrane protein</fullName>
    </submittedName>
</protein>
<evidence type="ECO:0000256" key="4">
    <source>
        <dbReference type="ARBA" id="ARBA00023136"/>
    </source>
</evidence>
<comment type="caution">
    <text evidence="8">The sequence shown here is derived from an EMBL/GenBank/DDBJ whole genome shotgun (WGS) entry which is preliminary data.</text>
</comment>
<dbReference type="Pfam" id="PF07980">
    <property type="entry name" value="SusD_RagB"/>
    <property type="match status" value="1"/>
</dbReference>
<keyword evidence="5" id="KW-0998">Cell outer membrane</keyword>